<dbReference type="EMBL" id="CP060635">
    <property type="protein sequence ID" value="QNM10288.1"/>
    <property type="molecule type" value="Genomic_DNA"/>
</dbReference>
<feature type="transmembrane region" description="Helical" evidence="10">
    <location>
        <begin position="799"/>
        <end position="818"/>
    </location>
</feature>
<dbReference type="GO" id="GO:0005886">
    <property type="term" value="C:plasma membrane"/>
    <property type="evidence" value="ECO:0007669"/>
    <property type="project" value="UniProtKB-SubCell"/>
</dbReference>
<feature type="domain" description="ABC transporter" evidence="11">
    <location>
        <begin position="271"/>
        <end position="499"/>
    </location>
</feature>
<dbReference type="InterPro" id="IPR050107">
    <property type="entry name" value="ABC_carbohydrate_import_ATPase"/>
</dbReference>
<evidence type="ECO:0000256" key="5">
    <source>
        <dbReference type="ARBA" id="ARBA00022737"/>
    </source>
</evidence>
<keyword evidence="13" id="KW-1185">Reference proteome</keyword>
<evidence type="ECO:0000256" key="9">
    <source>
        <dbReference type="ARBA" id="ARBA00023136"/>
    </source>
</evidence>
<dbReference type="PROSITE" id="PS00211">
    <property type="entry name" value="ABC_TRANSPORTER_1"/>
    <property type="match status" value="1"/>
</dbReference>
<dbReference type="PANTHER" id="PTHR43790">
    <property type="entry name" value="CARBOHYDRATE TRANSPORT ATP-BINDING PROTEIN MG119-RELATED"/>
    <property type="match status" value="1"/>
</dbReference>
<evidence type="ECO:0000259" key="11">
    <source>
        <dbReference type="PROSITE" id="PS50893"/>
    </source>
</evidence>
<keyword evidence="5" id="KW-0677">Repeat</keyword>
<evidence type="ECO:0000256" key="3">
    <source>
        <dbReference type="ARBA" id="ARBA00022475"/>
    </source>
</evidence>
<evidence type="ECO:0000256" key="8">
    <source>
        <dbReference type="ARBA" id="ARBA00022989"/>
    </source>
</evidence>
<dbReference type="Gene3D" id="3.40.50.300">
    <property type="entry name" value="P-loop containing nucleotide triphosphate hydrolases"/>
    <property type="match status" value="2"/>
</dbReference>
<dbReference type="InterPro" id="IPR017871">
    <property type="entry name" value="ABC_transporter-like_CS"/>
</dbReference>
<feature type="transmembrane region" description="Helical" evidence="10">
    <location>
        <begin position="776"/>
        <end position="793"/>
    </location>
</feature>
<dbReference type="KEGG" id="whj:H9Q79_08505"/>
<keyword evidence="2" id="KW-0813">Transport</keyword>
<dbReference type="GO" id="GO:0005524">
    <property type="term" value="F:ATP binding"/>
    <property type="evidence" value="ECO:0007669"/>
    <property type="project" value="UniProtKB-KW"/>
</dbReference>
<feature type="transmembrane region" description="Helical" evidence="10">
    <location>
        <begin position="551"/>
        <end position="573"/>
    </location>
</feature>
<dbReference type="CDD" id="cd03216">
    <property type="entry name" value="ABC_Carb_Monos_I"/>
    <property type="match status" value="1"/>
</dbReference>
<keyword evidence="6" id="KW-0547">Nucleotide-binding</keyword>
<dbReference type="PANTHER" id="PTHR43790:SF9">
    <property type="entry name" value="GALACTOFURANOSE TRANSPORTER ATP-BINDING PROTEIN YTFR"/>
    <property type="match status" value="1"/>
</dbReference>
<evidence type="ECO:0000256" key="7">
    <source>
        <dbReference type="ARBA" id="ARBA00022840"/>
    </source>
</evidence>
<keyword evidence="8 10" id="KW-1133">Transmembrane helix</keyword>
<keyword evidence="7 12" id="KW-0067">ATP-binding</keyword>
<name>A0A7G9GHK6_9FIRM</name>
<keyword evidence="4 10" id="KW-0812">Transmembrane</keyword>
<feature type="transmembrane region" description="Helical" evidence="10">
    <location>
        <begin position="751"/>
        <end position="771"/>
    </location>
</feature>
<dbReference type="GO" id="GO:0022857">
    <property type="term" value="F:transmembrane transporter activity"/>
    <property type="evidence" value="ECO:0007669"/>
    <property type="project" value="InterPro"/>
</dbReference>
<evidence type="ECO:0000256" key="10">
    <source>
        <dbReference type="SAM" id="Phobius"/>
    </source>
</evidence>
<feature type="domain" description="ABC transporter" evidence="11">
    <location>
        <begin position="18"/>
        <end position="260"/>
    </location>
</feature>
<feature type="transmembrane region" description="Helical" evidence="10">
    <location>
        <begin position="719"/>
        <end position="739"/>
    </location>
</feature>
<evidence type="ECO:0000256" key="4">
    <source>
        <dbReference type="ARBA" id="ARBA00022692"/>
    </source>
</evidence>
<dbReference type="CDD" id="cd03215">
    <property type="entry name" value="ABC_Carb_Monos_II"/>
    <property type="match status" value="1"/>
</dbReference>
<organism evidence="12 13">
    <name type="scientific">Wansuia hejianensis</name>
    <dbReference type="NCBI Taxonomy" id="2763667"/>
    <lineage>
        <taxon>Bacteria</taxon>
        <taxon>Bacillati</taxon>
        <taxon>Bacillota</taxon>
        <taxon>Clostridia</taxon>
        <taxon>Lachnospirales</taxon>
        <taxon>Lachnospiraceae</taxon>
        <taxon>Wansuia</taxon>
    </lineage>
</organism>
<feature type="transmembrane region" description="Helical" evidence="10">
    <location>
        <begin position="629"/>
        <end position="648"/>
    </location>
</feature>
<dbReference type="CDD" id="cd06579">
    <property type="entry name" value="TM_PBP1_transp_AraH_like"/>
    <property type="match status" value="1"/>
</dbReference>
<feature type="transmembrane region" description="Helical" evidence="10">
    <location>
        <begin position="604"/>
        <end position="622"/>
    </location>
</feature>
<accession>A0A7G9GHK6</accession>
<dbReference type="Pfam" id="PF02653">
    <property type="entry name" value="BPD_transp_2"/>
    <property type="match status" value="1"/>
</dbReference>
<evidence type="ECO:0000256" key="1">
    <source>
        <dbReference type="ARBA" id="ARBA00004651"/>
    </source>
</evidence>
<evidence type="ECO:0000313" key="12">
    <source>
        <dbReference type="EMBL" id="QNM10288.1"/>
    </source>
</evidence>
<dbReference type="InterPro" id="IPR003593">
    <property type="entry name" value="AAA+_ATPase"/>
</dbReference>
<dbReference type="SMART" id="SM00382">
    <property type="entry name" value="AAA"/>
    <property type="match status" value="2"/>
</dbReference>
<protein>
    <submittedName>
        <fullName evidence="12">ATP-binding cassette domain-containing protein</fullName>
    </submittedName>
</protein>
<dbReference type="InterPro" id="IPR003439">
    <property type="entry name" value="ABC_transporter-like_ATP-bd"/>
</dbReference>
<dbReference type="SUPFAM" id="SSF52540">
    <property type="entry name" value="P-loop containing nucleoside triphosphate hydrolases"/>
    <property type="match status" value="2"/>
</dbReference>
<dbReference type="PROSITE" id="PS50893">
    <property type="entry name" value="ABC_TRANSPORTER_2"/>
    <property type="match status" value="2"/>
</dbReference>
<dbReference type="Proteomes" id="UP000515860">
    <property type="component" value="Chromosome"/>
</dbReference>
<dbReference type="RefSeq" id="WP_249329637.1">
    <property type="nucleotide sequence ID" value="NZ_CP060635.1"/>
</dbReference>
<comment type="subcellular location">
    <subcellularLocation>
        <location evidence="1">Cell membrane</location>
        <topology evidence="1">Multi-pass membrane protein</topology>
    </subcellularLocation>
</comment>
<dbReference type="Pfam" id="PF00005">
    <property type="entry name" value="ABC_tran"/>
    <property type="match status" value="2"/>
</dbReference>
<keyword evidence="3" id="KW-1003">Cell membrane</keyword>
<evidence type="ECO:0000256" key="2">
    <source>
        <dbReference type="ARBA" id="ARBA00022448"/>
    </source>
</evidence>
<reference evidence="12 13" key="1">
    <citation type="submission" date="2020-08" db="EMBL/GenBank/DDBJ databases">
        <authorList>
            <person name="Liu C."/>
            <person name="Sun Q."/>
        </authorList>
    </citation>
    <scope>NUCLEOTIDE SEQUENCE [LARGE SCALE GENOMIC DNA]</scope>
    <source>
        <strain evidence="12 13">NSJ-29</strain>
    </source>
</reference>
<sequence length="824" mass="89844">MVDNIQTNVTADRPEYCFRLRNITKKFGASVALNDVSLEVKPGEVIGLIGPNGAGKSTLMGILTGVVPATEGRMELDGVEYEKEKYSTAIAKEGGIACCYQELSVCANLTVYENFAVTVMDHRPFGRHGWRKEMIRLAEDMLENVFPGNKINVRTKTGRLPIEQKQMVEVCCAMASEGVKVLILDEPTSSLTSDRIQQFHEAIKKMRDRDISVIYISHKLEEIINISTRIVVMRNGEQTGEITTELTTIEDLVNVMGGRVNTGGAREKKKDESEHLLDIEHFTDKALYDVSMHISRGEIVGISGLGGSGQRELLNEIYKTYHGSHNRAIRTVGKASFVSGDRQNEGIFKLWSIADNIVISSLDLLTNWKLIDKERSDSLAQRWYDKLKFRAAGREDKITNLSGGNQQKAIIGRGIASEADLIIFDDPTRGVDAGTKKDIYDIIKEISKSGKSVVWYSTEDNEMLECDRVYVMRDGTIVDELQENEISVDAVVASSFKKAEKADTSVNTENSGWGRKFISALTSGSGISILVFIAIWMIMSNINHNVNTRTGMTYMIGTALPLVLVSLGQMFIVSVGDINLGIGNAMGVVNVLAATLLVEKTGLGILAMAGVLVLYAGVAVLIHKRNMPSIVVSLGMLSVWLGIALLILPTPGGSSPEWLSAFFNLQTPLFPVQVYLCVIAAFAGYWMIFRSKYGMIIRGIGDSPASISKRGWSYLTAHVVAYVISGVFVILAGLAMTYVSRGADANASSSYQMMSIATILLGGCAFSGGIVEPVGVVAGGLSISLISSMLTFLQVDSSYRTAVIGIILIAVLVVGEVMKRRRSR</sequence>
<evidence type="ECO:0000256" key="6">
    <source>
        <dbReference type="ARBA" id="ARBA00022741"/>
    </source>
</evidence>
<dbReference type="AlphaFoldDB" id="A0A7G9GHK6"/>
<dbReference type="GO" id="GO:0016887">
    <property type="term" value="F:ATP hydrolysis activity"/>
    <property type="evidence" value="ECO:0007669"/>
    <property type="project" value="InterPro"/>
</dbReference>
<feature type="transmembrane region" description="Helical" evidence="10">
    <location>
        <begin position="668"/>
        <end position="688"/>
    </location>
</feature>
<dbReference type="InterPro" id="IPR027417">
    <property type="entry name" value="P-loop_NTPase"/>
</dbReference>
<evidence type="ECO:0000313" key="13">
    <source>
        <dbReference type="Proteomes" id="UP000515860"/>
    </source>
</evidence>
<feature type="transmembrane region" description="Helical" evidence="10">
    <location>
        <begin position="517"/>
        <end position="539"/>
    </location>
</feature>
<keyword evidence="9 10" id="KW-0472">Membrane</keyword>
<dbReference type="InterPro" id="IPR001851">
    <property type="entry name" value="ABC_transp_permease"/>
</dbReference>
<gene>
    <name evidence="12" type="ORF">H9Q79_08505</name>
</gene>
<proteinExistence type="predicted"/>